<evidence type="ECO:0000256" key="9">
    <source>
        <dbReference type="ARBA" id="ARBA00022989"/>
    </source>
</evidence>
<dbReference type="PROSITE" id="PS51450">
    <property type="entry name" value="LRR"/>
    <property type="match status" value="1"/>
</dbReference>
<dbReference type="OrthoDB" id="1066093at2759"/>
<dbReference type="AlphaFoldDB" id="A0A6D2LFN0"/>
<evidence type="ECO:0000256" key="6">
    <source>
        <dbReference type="ARBA" id="ARBA00022692"/>
    </source>
</evidence>
<feature type="domain" description="Disease resistance R13L4/SHOC-2-like LRR" evidence="15">
    <location>
        <begin position="102"/>
        <end position="313"/>
    </location>
</feature>
<dbReference type="InterPro" id="IPR003591">
    <property type="entry name" value="Leu-rich_rpt_typical-subtyp"/>
</dbReference>
<sequence length="677" mass="74702">MSIISNFLSFLFVFIFNFQDVLSAPTRQLCHPEQRDALLEFKNEFEIGEPSYGCYSDVKPKTESWVVNNSDCCYWDGVKCDAKSGKVIELDLTCSRLHGRFHSNSKIFMVQSLRSLDLSVNDLRGQIPFSIGNLSQLTFLSLSGNNFDGEIPSSLGNVSYLTDLKLYNNYLDGEIPSSFGNLNNLATLDVRSNRLSGSFPLALLNLTKLSFLSLSHNQLTGALPSSLLTLPSLEFIRLGSNNLNGTLEFGNISSSSKLGGLFLGNNNFRGSIPISISKLANLEGLDLSYLNTQGSVDLSIFSHLKSLQYLDTSYLNTTTTIDLNAFLSVLKRLSHLDLSGNRVSATNKNSFSNPPSQLIERLFLSGCGIIVFPEFLRTVLQIQVLDISNNKVKGQVPGWLQVLVLHSNEFHGILQYHPKVAIWFPQLRIIDISHNLFTGTLPSDFSMYWSAMSSEGDRSELKYIGDNTYYRDSLVLMNKGVELAYTRIHTLLAAIDISGNKLRGEIPKSIGLLKNLIVLNLSSNGFSGNIHSYLANLTKLESLDLSHNKLSGQIPPALGVLTSLSKIVVSHNQLIGPIPQGTQFQTQDASSFEDNLGLCGRPLSNKCRDKGREKPQESEEEEEEELFSWTAAAIALTPGVIIGFTIGHIVITQKPHLLVKIFGVTSVTLGIVTKWCV</sequence>
<evidence type="ECO:0000256" key="8">
    <source>
        <dbReference type="ARBA" id="ARBA00022737"/>
    </source>
</evidence>
<dbReference type="EMBL" id="CACVBM020001729">
    <property type="protein sequence ID" value="CAA7058660.1"/>
    <property type="molecule type" value="Genomic_DNA"/>
</dbReference>
<evidence type="ECO:0000259" key="15">
    <source>
        <dbReference type="Pfam" id="PF23598"/>
    </source>
</evidence>
<evidence type="ECO:0000256" key="10">
    <source>
        <dbReference type="ARBA" id="ARBA00023136"/>
    </source>
</evidence>
<gene>
    <name evidence="16" type="ORF">MERR_LOCUS45896</name>
</gene>
<dbReference type="Pfam" id="PF08263">
    <property type="entry name" value="LRRNT_2"/>
    <property type="match status" value="1"/>
</dbReference>
<feature type="transmembrane region" description="Helical" evidence="12">
    <location>
        <begin position="626"/>
        <end position="650"/>
    </location>
</feature>
<dbReference type="Pfam" id="PF00560">
    <property type="entry name" value="LRR_1"/>
    <property type="match status" value="4"/>
</dbReference>
<comment type="subcellular location">
    <subcellularLocation>
        <location evidence="2">Cell membrane</location>
    </subcellularLocation>
    <subcellularLocation>
        <location evidence="1">Membrane</location>
        <topology evidence="1">Single-pass membrane protein</topology>
    </subcellularLocation>
</comment>
<evidence type="ECO:0000313" key="17">
    <source>
        <dbReference type="Proteomes" id="UP000467841"/>
    </source>
</evidence>
<dbReference type="Pfam" id="PF23598">
    <property type="entry name" value="LRR_14"/>
    <property type="match status" value="1"/>
</dbReference>
<protein>
    <submittedName>
        <fullName evidence="16">Uncharacterized protein</fullName>
    </submittedName>
</protein>
<keyword evidence="11" id="KW-0325">Glycoprotein</keyword>
<keyword evidence="17" id="KW-1185">Reference proteome</keyword>
<feature type="domain" description="Leucine-rich repeat-containing N-terminal plant-type" evidence="14">
    <location>
        <begin position="31"/>
        <end position="81"/>
    </location>
</feature>
<comment type="similarity">
    <text evidence="3">Belongs to the RLP family.</text>
</comment>
<reference evidence="16" key="1">
    <citation type="submission" date="2020-01" db="EMBL/GenBank/DDBJ databases">
        <authorList>
            <person name="Mishra B."/>
        </authorList>
    </citation>
    <scope>NUCLEOTIDE SEQUENCE [LARGE SCALE GENOMIC DNA]</scope>
</reference>
<evidence type="ECO:0000259" key="14">
    <source>
        <dbReference type="Pfam" id="PF08263"/>
    </source>
</evidence>
<keyword evidence="5" id="KW-0433">Leucine-rich repeat</keyword>
<dbReference type="GO" id="GO:0005886">
    <property type="term" value="C:plasma membrane"/>
    <property type="evidence" value="ECO:0007669"/>
    <property type="project" value="UniProtKB-SubCell"/>
</dbReference>
<keyword evidence="9 12" id="KW-1133">Transmembrane helix</keyword>
<dbReference type="FunFam" id="3.80.10.10:FF:000095">
    <property type="entry name" value="LRR receptor-like serine/threonine-protein kinase GSO1"/>
    <property type="match status" value="1"/>
</dbReference>
<keyword evidence="8" id="KW-0677">Repeat</keyword>
<evidence type="ECO:0000256" key="12">
    <source>
        <dbReference type="SAM" id="Phobius"/>
    </source>
</evidence>
<keyword evidence="7 13" id="KW-0732">Signal</keyword>
<evidence type="ECO:0000256" key="7">
    <source>
        <dbReference type="ARBA" id="ARBA00022729"/>
    </source>
</evidence>
<dbReference type="SUPFAM" id="SSF52058">
    <property type="entry name" value="L domain-like"/>
    <property type="match status" value="1"/>
</dbReference>
<dbReference type="SUPFAM" id="SSF52047">
    <property type="entry name" value="RNI-like"/>
    <property type="match status" value="1"/>
</dbReference>
<evidence type="ECO:0000256" key="1">
    <source>
        <dbReference type="ARBA" id="ARBA00004167"/>
    </source>
</evidence>
<evidence type="ECO:0000256" key="5">
    <source>
        <dbReference type="ARBA" id="ARBA00022614"/>
    </source>
</evidence>
<evidence type="ECO:0000313" key="16">
    <source>
        <dbReference type="EMBL" id="CAA7058660.1"/>
    </source>
</evidence>
<dbReference type="Gene3D" id="3.80.10.10">
    <property type="entry name" value="Ribonuclease Inhibitor"/>
    <property type="match status" value="3"/>
</dbReference>
<dbReference type="InterPro" id="IPR001611">
    <property type="entry name" value="Leu-rich_rpt"/>
</dbReference>
<feature type="signal peptide" evidence="13">
    <location>
        <begin position="1"/>
        <end position="23"/>
    </location>
</feature>
<evidence type="ECO:0000256" key="4">
    <source>
        <dbReference type="ARBA" id="ARBA00022475"/>
    </source>
</evidence>
<evidence type="ECO:0000256" key="2">
    <source>
        <dbReference type="ARBA" id="ARBA00004236"/>
    </source>
</evidence>
<dbReference type="InterPro" id="IPR055414">
    <property type="entry name" value="LRR_R13L4/SHOC2-like"/>
</dbReference>
<feature type="chain" id="PRO_5025347555" evidence="13">
    <location>
        <begin position="24"/>
        <end position="677"/>
    </location>
</feature>
<keyword evidence="10 12" id="KW-0472">Membrane</keyword>
<keyword evidence="6 12" id="KW-0812">Transmembrane</keyword>
<comment type="caution">
    <text evidence="16">The sequence shown here is derived from an EMBL/GenBank/DDBJ whole genome shotgun (WGS) entry which is preliminary data.</text>
</comment>
<evidence type="ECO:0000256" key="3">
    <source>
        <dbReference type="ARBA" id="ARBA00009592"/>
    </source>
</evidence>
<dbReference type="SMART" id="SM00369">
    <property type="entry name" value="LRR_TYP"/>
    <property type="match status" value="4"/>
</dbReference>
<dbReference type="InterPro" id="IPR032675">
    <property type="entry name" value="LRR_dom_sf"/>
</dbReference>
<name>A0A6D2LFN0_9BRAS</name>
<accession>A0A6D2LFN0</accession>
<dbReference type="PRINTS" id="PR00019">
    <property type="entry name" value="LEURICHRPT"/>
</dbReference>
<evidence type="ECO:0000256" key="11">
    <source>
        <dbReference type="ARBA" id="ARBA00023180"/>
    </source>
</evidence>
<organism evidence="16 17">
    <name type="scientific">Microthlaspi erraticum</name>
    <dbReference type="NCBI Taxonomy" id="1685480"/>
    <lineage>
        <taxon>Eukaryota</taxon>
        <taxon>Viridiplantae</taxon>
        <taxon>Streptophyta</taxon>
        <taxon>Embryophyta</taxon>
        <taxon>Tracheophyta</taxon>
        <taxon>Spermatophyta</taxon>
        <taxon>Magnoliopsida</taxon>
        <taxon>eudicotyledons</taxon>
        <taxon>Gunneridae</taxon>
        <taxon>Pentapetalae</taxon>
        <taxon>rosids</taxon>
        <taxon>malvids</taxon>
        <taxon>Brassicales</taxon>
        <taxon>Brassicaceae</taxon>
        <taxon>Coluteocarpeae</taxon>
        <taxon>Microthlaspi</taxon>
    </lineage>
</organism>
<keyword evidence="4" id="KW-1003">Cell membrane</keyword>
<proteinExistence type="inferred from homology"/>
<dbReference type="FunFam" id="3.80.10.10:FF:000213">
    <property type="entry name" value="Tyrosine-sulfated glycopeptide receptor 1"/>
    <property type="match status" value="1"/>
</dbReference>
<evidence type="ECO:0000256" key="13">
    <source>
        <dbReference type="SAM" id="SignalP"/>
    </source>
</evidence>
<dbReference type="Proteomes" id="UP000467841">
    <property type="component" value="Unassembled WGS sequence"/>
</dbReference>
<dbReference type="PANTHER" id="PTHR48065:SF11">
    <property type="entry name" value="OS11G0213300 PROTEIN"/>
    <property type="match status" value="1"/>
</dbReference>
<dbReference type="InterPro" id="IPR013210">
    <property type="entry name" value="LRR_N_plant-typ"/>
</dbReference>
<dbReference type="PANTHER" id="PTHR48065">
    <property type="entry name" value="OS10G0469600 PROTEIN"/>
    <property type="match status" value="1"/>
</dbReference>